<reference evidence="1 2" key="1">
    <citation type="submission" date="2012-10" db="EMBL/GenBank/DDBJ databases">
        <title>Draft Genome Sequence of Paenibacillus popilliae ATCC 14706T.</title>
        <authorList>
            <person name="Iiyama K."/>
            <person name="Mori K."/>
            <person name="Mon H."/>
            <person name="Chieda Y."/>
            <person name="Lee J.M."/>
            <person name="Kusakabe T."/>
            <person name="Tashiro K."/>
            <person name="Asano S."/>
            <person name="Yasunaga-Aoki C."/>
            <person name="Shimizu S."/>
        </authorList>
    </citation>
    <scope>NUCLEOTIDE SEQUENCE [LARGE SCALE GENOMIC DNA]</scope>
    <source>
        <strain evidence="1 2">ATCC 14706</strain>
    </source>
</reference>
<dbReference type="RefSeq" id="WP_006287670.1">
    <property type="nucleotide sequence ID" value="NZ_BALG01000277.1"/>
</dbReference>
<evidence type="ECO:0000313" key="1">
    <source>
        <dbReference type="EMBL" id="GAC43896.1"/>
    </source>
</evidence>
<dbReference type="Proteomes" id="UP000029453">
    <property type="component" value="Unassembled WGS sequence"/>
</dbReference>
<dbReference type="EMBL" id="BALG01000277">
    <property type="protein sequence ID" value="GAC43896.1"/>
    <property type="molecule type" value="Genomic_DNA"/>
</dbReference>
<evidence type="ECO:0000313" key="2">
    <source>
        <dbReference type="Proteomes" id="UP000029453"/>
    </source>
</evidence>
<sequence length="87" mass="10348">MAENREDLQLEKERTGLRICSEKNVDIVLKRAFVHFAKWLRNNYNFPKRVPVYVKRSYYIVDKFTKEQVSASFCAVYCILKMPRIAA</sequence>
<comment type="caution">
    <text evidence="1">The sequence shown here is derived from an EMBL/GenBank/DDBJ whole genome shotgun (WGS) entry which is preliminary data.</text>
</comment>
<dbReference type="AlphaFoldDB" id="M9LRD5"/>
<protein>
    <submittedName>
        <fullName evidence="1">FOG: TPR repeat</fullName>
    </submittedName>
</protein>
<gene>
    <name evidence="1" type="ORF">PPOP_3296</name>
</gene>
<name>M9LRD5_PAEPP</name>
<organism evidence="1 2">
    <name type="scientific">Paenibacillus popilliae ATCC 14706</name>
    <dbReference type="NCBI Taxonomy" id="1212764"/>
    <lineage>
        <taxon>Bacteria</taxon>
        <taxon>Bacillati</taxon>
        <taxon>Bacillota</taxon>
        <taxon>Bacilli</taxon>
        <taxon>Bacillales</taxon>
        <taxon>Paenibacillaceae</taxon>
        <taxon>Paenibacillus</taxon>
    </lineage>
</organism>
<keyword evidence="2" id="KW-1185">Reference proteome</keyword>
<accession>M9LRD5</accession>
<proteinExistence type="predicted"/>